<dbReference type="RefSeq" id="WP_116017222.1">
    <property type="nucleotide sequence ID" value="NZ_QUOT01000001.1"/>
</dbReference>
<accession>A0A3E0U5G3</accession>
<organism evidence="2 3">
    <name type="scientific">Thalassotalea euphylliae</name>
    <dbReference type="NCBI Taxonomy" id="1655234"/>
    <lineage>
        <taxon>Bacteria</taxon>
        <taxon>Pseudomonadati</taxon>
        <taxon>Pseudomonadota</taxon>
        <taxon>Gammaproteobacteria</taxon>
        <taxon>Alteromonadales</taxon>
        <taxon>Colwelliaceae</taxon>
        <taxon>Thalassotalea</taxon>
    </lineage>
</organism>
<proteinExistence type="predicted"/>
<dbReference type="InterPro" id="IPR038136">
    <property type="entry name" value="CofD-like_dom_sf"/>
</dbReference>
<dbReference type="AlphaFoldDB" id="A0A3E0U5G3"/>
<dbReference type="PANTHER" id="PTHR30135">
    <property type="entry name" value="UNCHARACTERIZED PROTEIN YVCK-RELATED"/>
    <property type="match status" value="1"/>
</dbReference>
<keyword evidence="1" id="KW-0963">Cytoplasm</keyword>
<evidence type="ECO:0000313" key="2">
    <source>
        <dbReference type="EMBL" id="REL31980.1"/>
    </source>
</evidence>
<dbReference type="EMBL" id="QUOT01000001">
    <property type="protein sequence ID" value="REL31980.1"/>
    <property type="molecule type" value="Genomic_DNA"/>
</dbReference>
<evidence type="ECO:0000256" key="1">
    <source>
        <dbReference type="ARBA" id="ARBA00022490"/>
    </source>
</evidence>
<reference evidence="3" key="1">
    <citation type="submission" date="2018-08" db="EMBL/GenBank/DDBJ databases">
        <title>Thalassotalea euphylliae genome.</title>
        <authorList>
            <person name="Summers S."/>
            <person name="Rice S.A."/>
            <person name="Freckelton M.L."/>
            <person name="Nedved B.T."/>
            <person name="Hadfield M.G."/>
        </authorList>
    </citation>
    <scope>NUCLEOTIDE SEQUENCE [LARGE SCALE GENOMIC DNA]</scope>
    <source>
        <strain evidence="3">H3</strain>
    </source>
</reference>
<evidence type="ECO:0000313" key="3">
    <source>
        <dbReference type="Proteomes" id="UP000256899"/>
    </source>
</evidence>
<comment type="caution">
    <text evidence="2">The sequence shown here is derived from an EMBL/GenBank/DDBJ whole genome shotgun (WGS) entry which is preliminary data.</text>
</comment>
<name>A0A3E0U5G3_9GAMM</name>
<protein>
    <submittedName>
        <fullName evidence="2">Uridine diphosphate-N-acetylglucosamine-binding protein YvcK</fullName>
    </submittedName>
</protein>
<dbReference type="InterPro" id="IPR002882">
    <property type="entry name" value="CofD"/>
</dbReference>
<dbReference type="NCBIfam" id="TIGR01826">
    <property type="entry name" value="CofD_related"/>
    <property type="match status" value="1"/>
</dbReference>
<dbReference type="Gene3D" id="3.40.50.10680">
    <property type="entry name" value="CofD-like domains"/>
    <property type="match status" value="1"/>
</dbReference>
<dbReference type="GO" id="GO:0043743">
    <property type="term" value="F:LPPG:FO 2-phospho-L-lactate transferase activity"/>
    <property type="evidence" value="ECO:0007669"/>
    <property type="project" value="InterPro"/>
</dbReference>
<sequence length="299" mass="32126">MDLVNLTCIGGGHGLGHLLSVVNTFEHCHLTGIVCTTDNGGSTGRLREHSEGIAWGDIRYCLSKLSESSSIKSLLFEYRFDNAGDLSGHSLGNLMCSAVDSLCLRPTDSVKVMREFLGIQADILPMSDQATHLVGYLNCGEELVGELAVDNKAQLGVERLALRPAVSASEEVLAAIAKTDVLLLGPGSFYTSVVPSLLVAGVVEAINANSNIRLYFIANVAPEFETAQGELNKQMQFFETLGIGHKVIFLIPEQRMAEVSPTTQEVQGKVHPVSVSSDSLGRHNARELKQLLAPLIQAL</sequence>
<dbReference type="InterPro" id="IPR010119">
    <property type="entry name" value="Gluconeogen_factor"/>
</dbReference>
<dbReference type="PANTHER" id="PTHR30135:SF3">
    <property type="entry name" value="GLUCONEOGENESIS FACTOR-RELATED"/>
    <property type="match status" value="1"/>
</dbReference>
<keyword evidence="3" id="KW-1185">Reference proteome</keyword>
<dbReference type="SUPFAM" id="SSF142338">
    <property type="entry name" value="CofD-like"/>
    <property type="match status" value="1"/>
</dbReference>
<gene>
    <name evidence="2" type="primary">yvcK</name>
    <name evidence="2" type="ORF">DXX94_15350</name>
</gene>
<dbReference type="Proteomes" id="UP000256899">
    <property type="component" value="Unassembled WGS sequence"/>
</dbReference>
<dbReference type="Pfam" id="PF01933">
    <property type="entry name" value="CofD"/>
    <property type="match status" value="1"/>
</dbReference>